<name>A0A6J4CXF4_9HELI</name>
<dbReference type="EMBL" id="AP019774">
    <property type="protein sequence ID" value="BCD70166.1"/>
    <property type="molecule type" value="Genomic_DNA"/>
</dbReference>
<evidence type="ECO:0000313" key="2">
    <source>
        <dbReference type="Proteomes" id="UP000317935"/>
    </source>
</evidence>
<dbReference type="AlphaFoldDB" id="A0A6J4CXF4"/>
<gene>
    <name evidence="1" type="ORF">SNTW_08110</name>
</gene>
<dbReference type="SUPFAM" id="SSF140931">
    <property type="entry name" value="Fic-like"/>
    <property type="match status" value="1"/>
</dbReference>
<sequence>MALNLSALSFLEKERLFKTLRTSITHHSNALEGLSLSFGETKTLLESGRTAHNKPIHEQLIILGFANAYDAIIREASNPNRLLDTAFIKDIHYLVFEDALKTMPHLIPKPIGAFRSNEARIVGSSVEITLPHLISQELENLLFKYLSNNLNLEQIALFHARFEQIHPFSDGNGRTGRLIMAYQTIQNDLIPPLILNEQRTEYLNLLEKCQVQDNSKEFAHFLQLCQQQSLELIRKTQEISSENQMNSKHRRGRR</sequence>
<dbReference type="PANTHER" id="PTHR13504">
    <property type="entry name" value="FIDO DOMAIN-CONTAINING PROTEIN DDB_G0283145"/>
    <property type="match status" value="1"/>
</dbReference>
<dbReference type="Pfam" id="PF02661">
    <property type="entry name" value="Fic"/>
    <property type="match status" value="1"/>
</dbReference>
<organism evidence="1 2">
    <name type="scientific">Helicobacter suis</name>
    <dbReference type="NCBI Taxonomy" id="104628"/>
    <lineage>
        <taxon>Bacteria</taxon>
        <taxon>Pseudomonadati</taxon>
        <taxon>Campylobacterota</taxon>
        <taxon>Epsilonproteobacteria</taxon>
        <taxon>Campylobacterales</taxon>
        <taxon>Helicobacteraceae</taxon>
        <taxon>Helicobacter</taxon>
    </lineage>
</organism>
<protein>
    <submittedName>
        <fullName evidence="1">Uncharacterized protein</fullName>
    </submittedName>
</protein>
<dbReference type="OrthoDB" id="9813719at2"/>
<dbReference type="Gene3D" id="1.10.3290.10">
    <property type="entry name" value="Fido-like domain"/>
    <property type="match status" value="1"/>
</dbReference>
<dbReference type="PANTHER" id="PTHR13504:SF38">
    <property type="entry name" value="FIDO DOMAIN-CONTAINING PROTEIN"/>
    <property type="match status" value="1"/>
</dbReference>
<dbReference type="GeneID" id="56929462"/>
<evidence type="ECO:0000313" key="1">
    <source>
        <dbReference type="EMBL" id="BCD70166.1"/>
    </source>
</evidence>
<dbReference type="PROSITE" id="PS51459">
    <property type="entry name" value="FIDO"/>
    <property type="match status" value="1"/>
</dbReference>
<accession>A0A6J4CXF4</accession>
<dbReference type="Proteomes" id="UP000317935">
    <property type="component" value="Chromosome"/>
</dbReference>
<dbReference type="InterPro" id="IPR036597">
    <property type="entry name" value="Fido-like_dom_sf"/>
</dbReference>
<reference evidence="1 2" key="1">
    <citation type="submission" date="2019-06" db="EMBL/GenBank/DDBJ databases">
        <title>Complete genome sequence of Helicobacter suis SNTW101c.</title>
        <authorList>
            <person name="Rimbara E."/>
            <person name="Suzuki M."/>
            <person name="Matsui H."/>
            <person name="Nakamura M."/>
            <person name="Mori S."/>
            <person name="Shibayama K."/>
        </authorList>
    </citation>
    <scope>NUCLEOTIDE SEQUENCE [LARGE SCALE GENOMIC DNA]</scope>
    <source>
        <strain evidence="1 2">SNTW101c</strain>
    </source>
</reference>
<dbReference type="InterPro" id="IPR040198">
    <property type="entry name" value="Fido_containing"/>
</dbReference>
<dbReference type="InterPro" id="IPR003812">
    <property type="entry name" value="Fido"/>
</dbReference>
<dbReference type="RefSeq" id="WP_064430254.1">
    <property type="nucleotide sequence ID" value="NZ_AP019774.1"/>
</dbReference>
<proteinExistence type="predicted"/>